<dbReference type="PANTHER" id="PTHR13947:SF37">
    <property type="entry name" value="LD18367P"/>
    <property type="match status" value="1"/>
</dbReference>
<dbReference type="RefSeq" id="WP_086595208.1">
    <property type="nucleotide sequence ID" value="NZ_MTSE01000008.1"/>
</dbReference>
<gene>
    <name evidence="4" type="ORF">BXP70_16580</name>
</gene>
<evidence type="ECO:0008006" key="6">
    <source>
        <dbReference type="Google" id="ProtNLM"/>
    </source>
</evidence>
<dbReference type="PANTHER" id="PTHR13947">
    <property type="entry name" value="GNAT FAMILY N-ACETYLTRANSFERASE"/>
    <property type="match status" value="1"/>
</dbReference>
<evidence type="ECO:0000313" key="4">
    <source>
        <dbReference type="EMBL" id="OUJ72915.1"/>
    </source>
</evidence>
<keyword evidence="1" id="KW-0808">Transferase</keyword>
<dbReference type="GO" id="GO:0003700">
    <property type="term" value="F:DNA-binding transcription factor activity"/>
    <property type="evidence" value="ECO:0007669"/>
    <property type="project" value="InterPro"/>
</dbReference>
<dbReference type="InterPro" id="IPR050769">
    <property type="entry name" value="NAT_camello-type"/>
</dbReference>
<comment type="caution">
    <text evidence="4">The sequence shown here is derived from an EMBL/GenBank/DDBJ whole genome shotgun (WGS) entry which is preliminary data.</text>
</comment>
<dbReference type="AlphaFoldDB" id="A0A243WBD4"/>
<accession>A0A243WBD4</accession>
<dbReference type="InterPro" id="IPR000182">
    <property type="entry name" value="GNAT_dom"/>
</dbReference>
<dbReference type="GO" id="GO:0008080">
    <property type="term" value="F:N-acetyltransferase activity"/>
    <property type="evidence" value="ECO:0007669"/>
    <property type="project" value="InterPro"/>
</dbReference>
<dbReference type="EMBL" id="MTSE01000008">
    <property type="protein sequence ID" value="OUJ72915.1"/>
    <property type="molecule type" value="Genomic_DNA"/>
</dbReference>
<dbReference type="CDD" id="cd04301">
    <property type="entry name" value="NAT_SF"/>
    <property type="match status" value="1"/>
</dbReference>
<evidence type="ECO:0000313" key="5">
    <source>
        <dbReference type="Proteomes" id="UP000194873"/>
    </source>
</evidence>
<dbReference type="Gene3D" id="3.40.630.30">
    <property type="match status" value="1"/>
</dbReference>
<evidence type="ECO:0000256" key="1">
    <source>
        <dbReference type="ARBA" id="ARBA00022679"/>
    </source>
</evidence>
<dbReference type="Gene3D" id="1.10.10.10">
    <property type="entry name" value="Winged helix-like DNA-binding domain superfamily/Winged helix DNA-binding domain"/>
    <property type="match status" value="1"/>
</dbReference>
<organism evidence="4 5">
    <name type="scientific">Hymenobacter crusticola</name>
    <dbReference type="NCBI Taxonomy" id="1770526"/>
    <lineage>
        <taxon>Bacteria</taxon>
        <taxon>Pseudomonadati</taxon>
        <taxon>Bacteroidota</taxon>
        <taxon>Cytophagia</taxon>
        <taxon>Cytophagales</taxon>
        <taxon>Hymenobacteraceae</taxon>
        <taxon>Hymenobacter</taxon>
    </lineage>
</organism>
<dbReference type="PROSITE" id="PS51186">
    <property type="entry name" value="GNAT"/>
    <property type="match status" value="1"/>
</dbReference>
<feature type="domain" description="N-acetyltransferase" evidence="3">
    <location>
        <begin position="177"/>
        <end position="317"/>
    </location>
</feature>
<protein>
    <recommendedName>
        <fullName evidence="6">MarR family transcriptional regulator</fullName>
    </recommendedName>
</protein>
<name>A0A243WBD4_9BACT</name>
<dbReference type="Pfam" id="PF12802">
    <property type="entry name" value="MarR_2"/>
    <property type="match status" value="1"/>
</dbReference>
<dbReference type="Pfam" id="PF00583">
    <property type="entry name" value="Acetyltransf_1"/>
    <property type="match status" value="1"/>
</dbReference>
<dbReference type="InterPro" id="IPR036388">
    <property type="entry name" value="WH-like_DNA-bd_sf"/>
</dbReference>
<evidence type="ECO:0000259" key="3">
    <source>
        <dbReference type="PROSITE" id="PS51186"/>
    </source>
</evidence>
<dbReference type="Proteomes" id="UP000194873">
    <property type="component" value="Unassembled WGS sequence"/>
</dbReference>
<dbReference type="SMART" id="SM00347">
    <property type="entry name" value="HTH_MARR"/>
    <property type="match status" value="1"/>
</dbReference>
<dbReference type="InterPro" id="IPR000835">
    <property type="entry name" value="HTH_MarR-typ"/>
</dbReference>
<proteinExistence type="predicted"/>
<dbReference type="InterPro" id="IPR036390">
    <property type="entry name" value="WH_DNA-bd_sf"/>
</dbReference>
<dbReference type="SUPFAM" id="SSF55729">
    <property type="entry name" value="Acyl-CoA N-acyltransferases (Nat)"/>
    <property type="match status" value="1"/>
</dbReference>
<feature type="domain" description="HTH marR-type" evidence="2">
    <location>
        <begin position="9"/>
        <end position="150"/>
    </location>
</feature>
<evidence type="ECO:0000259" key="2">
    <source>
        <dbReference type="PROSITE" id="PS50995"/>
    </source>
</evidence>
<dbReference type="PROSITE" id="PS50995">
    <property type="entry name" value="HTH_MARR_2"/>
    <property type="match status" value="1"/>
</dbReference>
<dbReference type="SUPFAM" id="SSF46785">
    <property type="entry name" value="Winged helix' DNA-binding domain"/>
    <property type="match status" value="1"/>
</dbReference>
<reference evidence="4 5" key="1">
    <citation type="submission" date="2017-01" db="EMBL/GenBank/DDBJ databases">
        <title>A new Hymenobacter.</title>
        <authorList>
            <person name="Liang Y."/>
            <person name="Feng F."/>
        </authorList>
    </citation>
    <scope>NUCLEOTIDE SEQUENCE [LARGE SCALE GENOMIC DNA]</scope>
    <source>
        <strain evidence="4">MIMBbqt21</strain>
    </source>
</reference>
<keyword evidence="5" id="KW-1185">Reference proteome</keyword>
<dbReference type="OrthoDB" id="1431064at2"/>
<sequence length="318" mass="35956">MNLFDELGPAILGSRLRRLNEVMTGQAAEVYALYQEVPFEPRWFPVFYTVASQPGLHVGDVAERIGQTHAAVSQVVKDLVKHELVSVQRGEADQRRSIITLADKGTKLWPILQQQVADVRRANEALLAETRHNLLLAIEEMEYALSRQSLAARAKAVRDARIADEIRLLEYQPQYQPDFKRLNVEWIEQYFRVEEADLKALDHPNEYILQRGGHILLAEYQGQIVGTCALLKMEADTYELAKMAVSPTTQGLGIGFRLGQAAIDKARNLGAKRLYLESNTKLTPAINLYHKLGFEKTVDCLPSPYERCNIQMELLLTA</sequence>
<dbReference type="InterPro" id="IPR016181">
    <property type="entry name" value="Acyl_CoA_acyltransferase"/>
</dbReference>